<evidence type="ECO:0000313" key="3">
    <source>
        <dbReference type="EMBL" id="GLH68437.1"/>
    </source>
</evidence>
<dbReference type="Gene3D" id="2.40.160.10">
    <property type="entry name" value="Porin"/>
    <property type="match status" value="1"/>
</dbReference>
<evidence type="ECO:0000256" key="1">
    <source>
        <dbReference type="SAM" id="Coils"/>
    </source>
</evidence>
<name>A0ABQ5Q141_9BACT</name>
<reference evidence="3" key="1">
    <citation type="journal article" date="2023" name="Antonie Van Leeuwenhoek">
        <title>Mesoterricola silvestris gen. nov., sp. nov., Mesoterricola sediminis sp. nov., Geothrix oryzae sp. nov., Geothrix edaphica sp. nov., Geothrix rubra sp. nov., and Geothrix limicola sp. nov., six novel members of Acidobacteriota isolated from soils.</title>
        <authorList>
            <person name="Itoh H."/>
            <person name="Sugisawa Y."/>
            <person name="Mise K."/>
            <person name="Xu Z."/>
            <person name="Kuniyasu M."/>
            <person name="Ushijima N."/>
            <person name="Kawano K."/>
            <person name="Kobayashi E."/>
            <person name="Shiratori Y."/>
            <person name="Masuda Y."/>
            <person name="Senoo K."/>
        </authorList>
    </citation>
    <scope>NUCLEOTIDE SEQUENCE</scope>
    <source>
        <strain evidence="3">Red802</strain>
    </source>
</reference>
<evidence type="ECO:0000256" key="2">
    <source>
        <dbReference type="SAM" id="SignalP"/>
    </source>
</evidence>
<dbReference type="Proteomes" id="UP001165044">
    <property type="component" value="Unassembled WGS sequence"/>
</dbReference>
<organism evidence="3 4">
    <name type="scientific">Geothrix edaphica</name>
    <dbReference type="NCBI Taxonomy" id="2927976"/>
    <lineage>
        <taxon>Bacteria</taxon>
        <taxon>Pseudomonadati</taxon>
        <taxon>Acidobacteriota</taxon>
        <taxon>Holophagae</taxon>
        <taxon>Holophagales</taxon>
        <taxon>Holophagaceae</taxon>
        <taxon>Geothrix</taxon>
    </lineage>
</organism>
<dbReference type="EMBL" id="BSDC01000005">
    <property type="protein sequence ID" value="GLH68437.1"/>
    <property type="molecule type" value="Genomic_DNA"/>
</dbReference>
<dbReference type="InterPro" id="IPR023614">
    <property type="entry name" value="Porin_dom_sf"/>
</dbReference>
<keyword evidence="1" id="KW-0175">Coiled coil</keyword>
<gene>
    <name evidence="3" type="ORF">GETHED_28010</name>
</gene>
<feature type="signal peptide" evidence="2">
    <location>
        <begin position="1"/>
        <end position="19"/>
    </location>
</feature>
<protein>
    <recommendedName>
        <fullName evidence="5">Porin</fullName>
    </recommendedName>
</protein>
<sequence>MKSLLTPLMCALLAAPAFAQEKPDTDKRVAELERRLDAMSRELESQKTGSVMPPAGEEGRFGLGAAASKVYAAPTGLSIGGYGEFLYQNFDSKLQDGTKAPRENNLDALRLVLYTGYKFNEHIVFNSELEFEHGGYSDESTGGEVKVEFAYLDFLIDKAFNVRAGMMLLPVGFINEMHEPPAFLGAKRPLVERRIIPSTWHENGVGIHGELPGNLSYRLYLVNGMDANPDSGNGHEGFTAESIKGGRQFGKEAQANSLAWTGRLDWAPIPGTTLGFSFYRGNSNPVDGAESLVTTLWDVHAEYRAQGLQLRGLFSRITNSEAGVAALPVTGDGFQTGTRQFGGYLEAGYDVLRGSGKQALIPFVRYERLNSQQRVVAGVTPDLANDVTVKTVGVSYKPIPNVAVKADWNKIENRAETGRDQFNVGLGFYF</sequence>
<dbReference type="RefSeq" id="WP_285610349.1">
    <property type="nucleotide sequence ID" value="NZ_BSDC01000005.1"/>
</dbReference>
<feature type="coiled-coil region" evidence="1">
    <location>
        <begin position="22"/>
        <end position="49"/>
    </location>
</feature>
<evidence type="ECO:0000313" key="4">
    <source>
        <dbReference type="Proteomes" id="UP001165044"/>
    </source>
</evidence>
<keyword evidence="4" id="KW-1185">Reference proteome</keyword>
<comment type="caution">
    <text evidence="3">The sequence shown here is derived from an EMBL/GenBank/DDBJ whole genome shotgun (WGS) entry which is preliminary data.</text>
</comment>
<proteinExistence type="predicted"/>
<dbReference type="SUPFAM" id="SSF56935">
    <property type="entry name" value="Porins"/>
    <property type="match status" value="1"/>
</dbReference>
<keyword evidence="2" id="KW-0732">Signal</keyword>
<feature type="chain" id="PRO_5046299318" description="Porin" evidence="2">
    <location>
        <begin position="20"/>
        <end position="430"/>
    </location>
</feature>
<evidence type="ECO:0008006" key="5">
    <source>
        <dbReference type="Google" id="ProtNLM"/>
    </source>
</evidence>
<accession>A0ABQ5Q141</accession>